<dbReference type="Gene3D" id="3.30.460.10">
    <property type="entry name" value="Beta Polymerase, domain 2"/>
    <property type="match status" value="1"/>
</dbReference>
<dbReference type="AlphaFoldDB" id="A0A1F7I732"/>
<dbReference type="PANTHER" id="PTHR43449:SF1">
    <property type="entry name" value="POLYMERASE BETA NUCLEOTIDYLTRANSFERASE DOMAIN-CONTAINING PROTEIN"/>
    <property type="match status" value="1"/>
</dbReference>
<evidence type="ECO:0000313" key="3">
    <source>
        <dbReference type="Proteomes" id="UP000179270"/>
    </source>
</evidence>
<dbReference type="InterPro" id="IPR002934">
    <property type="entry name" value="Polymerase_NTP_transf_dom"/>
</dbReference>
<gene>
    <name evidence="2" type="ORF">A3A74_03705</name>
</gene>
<name>A0A1F7I732_9BACT</name>
<dbReference type="CDD" id="cd05403">
    <property type="entry name" value="NT_KNTase_like"/>
    <property type="match status" value="1"/>
</dbReference>
<reference evidence="2 3" key="1">
    <citation type="journal article" date="2016" name="Nat. Commun.">
        <title>Thousands of microbial genomes shed light on interconnected biogeochemical processes in an aquifer system.</title>
        <authorList>
            <person name="Anantharaman K."/>
            <person name="Brown C.T."/>
            <person name="Hug L.A."/>
            <person name="Sharon I."/>
            <person name="Castelle C.J."/>
            <person name="Probst A.J."/>
            <person name="Thomas B.C."/>
            <person name="Singh A."/>
            <person name="Wilkins M.J."/>
            <person name="Karaoz U."/>
            <person name="Brodie E.L."/>
            <person name="Williams K.H."/>
            <person name="Hubbard S.S."/>
            <person name="Banfield J.F."/>
        </authorList>
    </citation>
    <scope>NUCLEOTIDE SEQUENCE [LARGE SCALE GENOMIC DNA]</scope>
</reference>
<organism evidence="2 3">
    <name type="scientific">Candidatus Roizmanbacteria bacterium RIFCSPLOWO2_01_FULL_35_13</name>
    <dbReference type="NCBI Taxonomy" id="1802055"/>
    <lineage>
        <taxon>Bacteria</taxon>
        <taxon>Candidatus Roizmaniibacteriota</taxon>
    </lineage>
</organism>
<proteinExistence type="predicted"/>
<sequence>MTNDINYILIKFKDFVKNSLSKDSKIILFGSYAKGNYKDWSDIDVAVILPVVKDRLKMEIDLRVSAFSIDERINPFIFSEKELQQNSPLIWEIKKFGKKIS</sequence>
<dbReference type="STRING" id="1802055.A3A74_03705"/>
<dbReference type="GO" id="GO:0016779">
    <property type="term" value="F:nucleotidyltransferase activity"/>
    <property type="evidence" value="ECO:0007669"/>
    <property type="project" value="InterPro"/>
</dbReference>
<dbReference type="Proteomes" id="UP000179270">
    <property type="component" value="Unassembled WGS sequence"/>
</dbReference>
<protein>
    <recommendedName>
        <fullName evidence="1">Polymerase nucleotidyl transferase domain-containing protein</fullName>
    </recommendedName>
</protein>
<feature type="domain" description="Polymerase nucleotidyl transferase" evidence="1">
    <location>
        <begin position="10"/>
        <end position="97"/>
    </location>
</feature>
<dbReference type="EMBL" id="MGAF01000056">
    <property type="protein sequence ID" value="OGK39174.1"/>
    <property type="molecule type" value="Genomic_DNA"/>
</dbReference>
<evidence type="ECO:0000313" key="2">
    <source>
        <dbReference type="EMBL" id="OGK39174.1"/>
    </source>
</evidence>
<comment type="caution">
    <text evidence="2">The sequence shown here is derived from an EMBL/GenBank/DDBJ whole genome shotgun (WGS) entry which is preliminary data.</text>
</comment>
<dbReference type="SUPFAM" id="SSF81301">
    <property type="entry name" value="Nucleotidyltransferase"/>
    <property type="match status" value="1"/>
</dbReference>
<evidence type="ECO:0000259" key="1">
    <source>
        <dbReference type="Pfam" id="PF01909"/>
    </source>
</evidence>
<accession>A0A1F7I732</accession>
<dbReference type="PANTHER" id="PTHR43449">
    <property type="entry name" value="NUCLEOTIDYLTRANSFERASE"/>
    <property type="match status" value="1"/>
</dbReference>
<dbReference type="Pfam" id="PF01909">
    <property type="entry name" value="NTP_transf_2"/>
    <property type="match status" value="1"/>
</dbReference>
<dbReference type="InterPro" id="IPR043519">
    <property type="entry name" value="NT_sf"/>
</dbReference>